<sequence length="82" mass="8636">MSAPPTARTQELARDVLRTVGIDLPATTAVVLTDGDRTGLCAEGFLVNPSQVAGAAEQFRLITGESIDGDRLVDALPWKEVA</sequence>
<dbReference type="RefSeq" id="WP_345313006.1">
    <property type="nucleotide sequence ID" value="NZ_BAABIE010000005.1"/>
</dbReference>
<accession>A0ABP8Z4I6</accession>
<dbReference type="EMBL" id="BAABIE010000005">
    <property type="protein sequence ID" value="GAA4746356.1"/>
    <property type="molecule type" value="Genomic_DNA"/>
</dbReference>
<dbReference type="Proteomes" id="UP001500822">
    <property type="component" value="Unassembled WGS sequence"/>
</dbReference>
<reference evidence="2" key="1">
    <citation type="journal article" date="2019" name="Int. J. Syst. Evol. Microbiol.">
        <title>The Global Catalogue of Microorganisms (GCM) 10K type strain sequencing project: providing services to taxonomists for standard genome sequencing and annotation.</title>
        <authorList>
            <consortium name="The Broad Institute Genomics Platform"/>
            <consortium name="The Broad Institute Genome Sequencing Center for Infectious Disease"/>
            <person name="Wu L."/>
            <person name="Ma J."/>
        </authorList>
    </citation>
    <scope>NUCLEOTIDE SEQUENCE [LARGE SCALE GENOMIC DNA]</scope>
    <source>
        <strain evidence="2">JCM 18077</strain>
    </source>
</reference>
<organism evidence="1 2">
    <name type="scientific">Gordonia alkaliphila</name>
    <dbReference type="NCBI Taxonomy" id="1053547"/>
    <lineage>
        <taxon>Bacteria</taxon>
        <taxon>Bacillati</taxon>
        <taxon>Actinomycetota</taxon>
        <taxon>Actinomycetes</taxon>
        <taxon>Mycobacteriales</taxon>
        <taxon>Gordoniaceae</taxon>
        <taxon>Gordonia</taxon>
    </lineage>
</organism>
<gene>
    <name evidence="1" type="ORF">GCM10023217_15000</name>
</gene>
<keyword evidence="2" id="KW-1185">Reference proteome</keyword>
<evidence type="ECO:0000313" key="1">
    <source>
        <dbReference type="EMBL" id="GAA4746356.1"/>
    </source>
</evidence>
<name>A0ABP8Z4I6_9ACTN</name>
<comment type="caution">
    <text evidence="1">The sequence shown here is derived from an EMBL/GenBank/DDBJ whole genome shotgun (WGS) entry which is preliminary data.</text>
</comment>
<proteinExistence type="predicted"/>
<protein>
    <submittedName>
        <fullName evidence="1">Uncharacterized protein</fullName>
    </submittedName>
</protein>
<evidence type="ECO:0000313" key="2">
    <source>
        <dbReference type="Proteomes" id="UP001500822"/>
    </source>
</evidence>